<protein>
    <submittedName>
        <fullName evidence="1">Uncharacterized protein</fullName>
    </submittedName>
</protein>
<dbReference type="EMBL" id="JAKUDN010000001">
    <property type="protein sequence ID" value="MCP8351821.1"/>
    <property type="molecule type" value="Genomic_DNA"/>
</dbReference>
<organism evidence="1 2">
    <name type="scientific">Candidatus Synchoanobacter obligatus</name>
    <dbReference type="NCBI Taxonomy" id="2919597"/>
    <lineage>
        <taxon>Bacteria</taxon>
        <taxon>Pseudomonadati</taxon>
        <taxon>Pseudomonadota</taxon>
        <taxon>Gammaproteobacteria</taxon>
        <taxon>Candidatus Comchoanobacterales</taxon>
        <taxon>Candidatus Comchoanobacteraceae</taxon>
        <taxon>Candidatus Synchoanobacter</taxon>
    </lineage>
</organism>
<dbReference type="Proteomes" id="UP001320768">
    <property type="component" value="Unassembled WGS sequence"/>
</dbReference>
<reference evidence="1 2" key="1">
    <citation type="journal article" date="2022" name="Nat. Microbiol.">
        <title>The microbiome of a bacterivorous marine choanoflagellate contains a resource-demanding obligate bacterial associate.</title>
        <authorList>
            <person name="Needham D.M."/>
            <person name="Poirier C."/>
            <person name="Bachy C."/>
            <person name="George E.E."/>
            <person name="Wilken S."/>
            <person name="Yung C.C.M."/>
            <person name="Limardo A.J."/>
            <person name="Morando M."/>
            <person name="Sudek L."/>
            <person name="Malmstrom R.R."/>
            <person name="Keeling P.J."/>
            <person name="Santoro A.E."/>
            <person name="Worden A.Z."/>
        </authorList>
    </citation>
    <scope>NUCLEOTIDE SEQUENCE [LARGE SCALE GENOMIC DNA]</scope>
    <source>
        <strain evidence="1 2">Comchoano-2</strain>
    </source>
</reference>
<evidence type="ECO:0000313" key="1">
    <source>
        <dbReference type="EMBL" id="MCP8351821.1"/>
    </source>
</evidence>
<proteinExistence type="predicted"/>
<name>A0ABT1L3N8_9GAMM</name>
<sequence>MITSVRRRCTVTVKSLFFMPRYTPKKQLISILHIPTLLKNKILKFIILCINHGFTQRVSFPPELSGIILSFIADKYTDQQQVTLAYGLPDKVDFVNKHHAAVQPSIDTISRFVDQFNQLKI</sequence>
<evidence type="ECO:0000313" key="2">
    <source>
        <dbReference type="Proteomes" id="UP001320768"/>
    </source>
</evidence>
<gene>
    <name evidence="1" type="ORF">MKS91_00730</name>
</gene>
<keyword evidence="2" id="KW-1185">Reference proteome</keyword>
<dbReference type="RefSeq" id="WP_258568934.1">
    <property type="nucleotide sequence ID" value="NZ_JAKUDN010000001.1"/>
</dbReference>
<accession>A0ABT1L3N8</accession>
<comment type="caution">
    <text evidence="1">The sequence shown here is derived from an EMBL/GenBank/DDBJ whole genome shotgun (WGS) entry which is preliminary data.</text>
</comment>